<dbReference type="Proteomes" id="UP001153678">
    <property type="component" value="Unassembled WGS sequence"/>
</dbReference>
<accession>A0A9W4WXD5</accession>
<comment type="caution">
    <text evidence="1">The sequence shown here is derived from an EMBL/GenBank/DDBJ whole genome shotgun (WGS) entry which is preliminary data.</text>
</comment>
<dbReference type="AlphaFoldDB" id="A0A9W4WXD5"/>
<organism evidence="1 2">
    <name type="scientific">Funneliformis geosporum</name>
    <dbReference type="NCBI Taxonomy" id="1117311"/>
    <lineage>
        <taxon>Eukaryota</taxon>
        <taxon>Fungi</taxon>
        <taxon>Fungi incertae sedis</taxon>
        <taxon>Mucoromycota</taxon>
        <taxon>Glomeromycotina</taxon>
        <taxon>Glomeromycetes</taxon>
        <taxon>Glomerales</taxon>
        <taxon>Glomeraceae</taxon>
        <taxon>Funneliformis</taxon>
    </lineage>
</organism>
<reference evidence="1" key="1">
    <citation type="submission" date="2022-08" db="EMBL/GenBank/DDBJ databases">
        <authorList>
            <person name="Kallberg Y."/>
            <person name="Tangrot J."/>
            <person name="Rosling A."/>
        </authorList>
    </citation>
    <scope>NUCLEOTIDE SEQUENCE</scope>
    <source>
        <strain evidence="1">Wild A</strain>
    </source>
</reference>
<protein>
    <submittedName>
        <fullName evidence="1">232_t:CDS:1</fullName>
    </submittedName>
</protein>
<dbReference type="EMBL" id="CAMKVN010002040">
    <property type="protein sequence ID" value="CAI2179304.1"/>
    <property type="molecule type" value="Genomic_DNA"/>
</dbReference>
<evidence type="ECO:0000313" key="1">
    <source>
        <dbReference type="EMBL" id="CAI2179304.1"/>
    </source>
</evidence>
<evidence type="ECO:0000313" key="2">
    <source>
        <dbReference type="Proteomes" id="UP001153678"/>
    </source>
</evidence>
<proteinExistence type="predicted"/>
<gene>
    <name evidence="1" type="ORF">FWILDA_LOCUS9021</name>
</gene>
<sequence>MKAERLKLQKLKKSGQRLQLSIEKQPKRQLSLKNSINNRIKTTSNDYYRYDIKLNVSQNNEKFHVVDFSTAPPMLK</sequence>
<name>A0A9W4WXD5_9GLOM</name>
<keyword evidence="2" id="KW-1185">Reference proteome</keyword>